<dbReference type="SUPFAM" id="SSF50475">
    <property type="entry name" value="FMN-binding split barrel"/>
    <property type="match status" value="1"/>
</dbReference>
<dbReference type="EMBL" id="VSSQ01010714">
    <property type="protein sequence ID" value="MPM45023.1"/>
    <property type="molecule type" value="Genomic_DNA"/>
</dbReference>
<dbReference type="PANTHER" id="PTHR30466">
    <property type="entry name" value="FLAVIN REDUCTASE"/>
    <property type="match status" value="1"/>
</dbReference>
<dbReference type="Gene3D" id="2.20.28.10">
    <property type="match status" value="1"/>
</dbReference>
<dbReference type="GO" id="GO:0010181">
    <property type="term" value="F:FMN binding"/>
    <property type="evidence" value="ECO:0007669"/>
    <property type="project" value="InterPro"/>
</dbReference>
<dbReference type="Pfam" id="PF01613">
    <property type="entry name" value="Flavin_Reduct"/>
    <property type="match status" value="1"/>
</dbReference>
<dbReference type="PROSITE" id="PS50903">
    <property type="entry name" value="RUBREDOXIN_LIKE"/>
    <property type="match status" value="1"/>
</dbReference>
<dbReference type="GO" id="GO:0042602">
    <property type="term" value="F:riboflavin reductase (NADPH) activity"/>
    <property type="evidence" value="ECO:0007669"/>
    <property type="project" value="TreeGrafter"/>
</dbReference>
<protein>
    <submittedName>
        <fullName evidence="3">High molecular weight rubredoxin</fullName>
    </submittedName>
</protein>
<dbReference type="InterPro" id="IPR024934">
    <property type="entry name" value="Rubredoxin-like_dom"/>
</dbReference>
<organism evidence="3">
    <name type="scientific">bioreactor metagenome</name>
    <dbReference type="NCBI Taxonomy" id="1076179"/>
    <lineage>
        <taxon>unclassified sequences</taxon>
        <taxon>metagenomes</taxon>
        <taxon>ecological metagenomes</taxon>
    </lineage>
</organism>
<evidence type="ECO:0000313" key="3">
    <source>
        <dbReference type="EMBL" id="MPM45023.1"/>
    </source>
</evidence>
<keyword evidence="1" id="KW-0560">Oxidoreductase</keyword>
<dbReference type="Gene3D" id="2.30.110.10">
    <property type="entry name" value="Electron Transport, Fmn-binding Protein, Chain A"/>
    <property type="match status" value="1"/>
</dbReference>
<dbReference type="InterPro" id="IPR050268">
    <property type="entry name" value="NADH-dep_flavin_reductase"/>
</dbReference>
<name>A0A645A2E7_9ZZZZ</name>
<dbReference type="SMART" id="SM00903">
    <property type="entry name" value="Flavin_Reduct"/>
    <property type="match status" value="1"/>
</dbReference>
<dbReference type="PANTHER" id="PTHR30466:SF1">
    <property type="entry name" value="FMN REDUCTASE (NADH) RUTF"/>
    <property type="match status" value="1"/>
</dbReference>
<dbReference type="GO" id="GO:0005506">
    <property type="term" value="F:iron ion binding"/>
    <property type="evidence" value="ECO:0007669"/>
    <property type="project" value="InterPro"/>
</dbReference>
<accession>A0A645A2E7</accession>
<proteinExistence type="predicted"/>
<comment type="caution">
    <text evidence="3">The sequence shown here is derived from an EMBL/GenBank/DDBJ whole genome shotgun (WGS) entry which is preliminary data.</text>
</comment>
<reference evidence="3" key="1">
    <citation type="submission" date="2019-08" db="EMBL/GenBank/DDBJ databases">
        <authorList>
            <person name="Kucharzyk K."/>
            <person name="Murdoch R.W."/>
            <person name="Higgins S."/>
            <person name="Loffler F."/>
        </authorList>
    </citation>
    <scope>NUCLEOTIDE SEQUENCE</scope>
</reference>
<evidence type="ECO:0000259" key="2">
    <source>
        <dbReference type="PROSITE" id="PS50903"/>
    </source>
</evidence>
<evidence type="ECO:0000256" key="1">
    <source>
        <dbReference type="ARBA" id="ARBA00023002"/>
    </source>
</evidence>
<dbReference type="InterPro" id="IPR002563">
    <property type="entry name" value="Flavin_Rdtase-like_dom"/>
</dbReference>
<dbReference type="AlphaFoldDB" id="A0A645A2E7"/>
<sequence>MDTSAMFNLTYGLFIAAVELDGRKNACIINTAIQTTSEPCCMTVTMQKSNLTTEMILKKWNFSISIIAQTCPLEMIKNFGLRSGRECDKFAGVKCEIDNNGNPYFSQDMLAFMSVDVSSVIDLGTHYLFVCKVTEAEKLENGKPMTYADYRTLKSGGSLEPTAPKPAKKTYFCSVCHYVYDGDIPFEDPPDDYVCPICGKPKSFFITE</sequence>
<feature type="domain" description="Rubredoxin-like" evidence="2">
    <location>
        <begin position="168"/>
        <end position="208"/>
    </location>
</feature>
<dbReference type="InterPro" id="IPR012349">
    <property type="entry name" value="Split_barrel_FMN-bd"/>
</dbReference>
<dbReference type="SUPFAM" id="SSF57802">
    <property type="entry name" value="Rubredoxin-like"/>
    <property type="match status" value="1"/>
</dbReference>
<gene>
    <name evidence="3" type="primary">hrb_5</name>
    <name evidence="3" type="ORF">SDC9_91708</name>
</gene>